<gene>
    <name evidence="1" type="ORF">LXN57_23100</name>
</gene>
<keyword evidence="2" id="KW-1185">Reference proteome</keyword>
<proteinExistence type="predicted"/>
<comment type="caution">
    <text evidence="1">The sequence shown here is derived from an EMBL/GenBank/DDBJ whole genome shotgun (WGS) entry which is preliminary data.</text>
</comment>
<accession>A0ABT0Y392</accession>
<dbReference type="RefSeq" id="WP_251800263.1">
    <property type="nucleotide sequence ID" value="NZ_JAMQOL010000032.1"/>
</dbReference>
<protein>
    <submittedName>
        <fullName evidence="1">Uncharacterized protein</fullName>
    </submittedName>
</protein>
<reference evidence="1 2" key="1">
    <citation type="submission" date="2022-06" db="EMBL/GenBank/DDBJ databases">
        <title>Actinoplanes abujensis sp. nov., isolated from Nigerian arid soil.</title>
        <authorList>
            <person name="Ding P."/>
        </authorList>
    </citation>
    <scope>NUCLEOTIDE SEQUENCE [LARGE SCALE GENOMIC DNA]</scope>
    <source>
        <strain evidence="2">TRM88002</strain>
    </source>
</reference>
<evidence type="ECO:0000313" key="2">
    <source>
        <dbReference type="Proteomes" id="UP001523216"/>
    </source>
</evidence>
<dbReference type="Proteomes" id="UP001523216">
    <property type="component" value="Unassembled WGS sequence"/>
</dbReference>
<evidence type="ECO:0000313" key="1">
    <source>
        <dbReference type="EMBL" id="MCM4080471.1"/>
    </source>
</evidence>
<organism evidence="1 2">
    <name type="scientific">Paractinoplanes hotanensis</name>
    <dbReference type="NCBI Taxonomy" id="2906497"/>
    <lineage>
        <taxon>Bacteria</taxon>
        <taxon>Bacillati</taxon>
        <taxon>Actinomycetota</taxon>
        <taxon>Actinomycetes</taxon>
        <taxon>Micromonosporales</taxon>
        <taxon>Micromonosporaceae</taxon>
        <taxon>Paractinoplanes</taxon>
    </lineage>
</organism>
<dbReference type="EMBL" id="JAMQOL010000032">
    <property type="protein sequence ID" value="MCM4080471.1"/>
    <property type="molecule type" value="Genomic_DNA"/>
</dbReference>
<name>A0ABT0Y392_9ACTN</name>
<sequence>MPFIYDVYGLAKPTLGNEPALLAEALGVTWEQRRSDYRGEYFQAQGPAPIGGRLVLQSNDLRDETGEYLQLPDFPDHRFLLFVNKSQQPDEVRQRLAGLPQWALLRRRELD</sequence>